<reference evidence="1 2" key="1">
    <citation type="submission" date="2016-10" db="EMBL/GenBank/DDBJ databases">
        <authorList>
            <person name="de Groot N.N."/>
        </authorList>
    </citation>
    <scope>NUCLEOTIDE SEQUENCE [LARGE SCALE GENOMIC DNA]</scope>
    <source>
        <strain evidence="1 2">DSM 22489</strain>
    </source>
</reference>
<dbReference type="AlphaFoldDB" id="A0A1H5U9S7"/>
<dbReference type="EMBL" id="FNVA01000001">
    <property type="protein sequence ID" value="SEF71081.1"/>
    <property type="molecule type" value="Genomic_DNA"/>
</dbReference>
<organism evidence="1 2">
    <name type="scientific">Bryocella elongata</name>
    <dbReference type="NCBI Taxonomy" id="863522"/>
    <lineage>
        <taxon>Bacteria</taxon>
        <taxon>Pseudomonadati</taxon>
        <taxon>Acidobacteriota</taxon>
        <taxon>Terriglobia</taxon>
        <taxon>Terriglobales</taxon>
        <taxon>Acidobacteriaceae</taxon>
        <taxon>Bryocella</taxon>
    </lineage>
</organism>
<sequence length="161" mass="18988">MMVAPSATELIPTRYRTKIPERLSYPVGAKALSDALLGINQFDQLILRFYYWNDFRLRSGKYEFIRIEYRNRSESTEWTRHGLYNRYEQYRGEIVVQPVPRTLRNRVNTLVTKEALPAIRLWLEKHKGLDRQGSDLLSFNYDESLDAMSIDRADKLEPARG</sequence>
<name>A0A1H5U9S7_9BACT</name>
<evidence type="ECO:0000313" key="1">
    <source>
        <dbReference type="EMBL" id="SEF71081.1"/>
    </source>
</evidence>
<protein>
    <submittedName>
        <fullName evidence="1">Uncharacterized protein</fullName>
    </submittedName>
</protein>
<gene>
    <name evidence="1" type="ORF">SAMN05421819_0903</name>
</gene>
<dbReference type="OrthoDB" id="514513at2"/>
<evidence type="ECO:0000313" key="2">
    <source>
        <dbReference type="Proteomes" id="UP000236728"/>
    </source>
</evidence>
<dbReference type="Proteomes" id="UP000236728">
    <property type="component" value="Unassembled WGS sequence"/>
</dbReference>
<accession>A0A1H5U9S7</accession>
<dbReference type="RefSeq" id="WP_146072007.1">
    <property type="nucleotide sequence ID" value="NZ_FNVA01000001.1"/>
</dbReference>
<keyword evidence="2" id="KW-1185">Reference proteome</keyword>
<proteinExistence type="predicted"/>